<evidence type="ECO:0000313" key="3">
    <source>
        <dbReference type="Proteomes" id="UP000529652"/>
    </source>
</evidence>
<dbReference type="EMBL" id="JACHGM010000006">
    <property type="protein sequence ID" value="MBB5141629.1"/>
    <property type="molecule type" value="Genomic_DNA"/>
</dbReference>
<sequence length="84" mass="10186">MGFVAIYQYIQKQESLGIDIKQDNIDQDYNENIPIRILVKDKELYKCCKQDTKRVYFILERLFKDKQDILLDFISQYENSKNQK</sequence>
<dbReference type="AlphaFoldDB" id="A0AB34Z4H7"/>
<dbReference type="InterPro" id="IPR058551">
    <property type="entry name" value="Plasmid_parti_C"/>
</dbReference>
<evidence type="ECO:0000259" key="1">
    <source>
        <dbReference type="Pfam" id="PF25882"/>
    </source>
</evidence>
<gene>
    <name evidence="2" type="ORF">HNP63_001050</name>
</gene>
<comment type="caution">
    <text evidence="2">The sequence shown here is derived from an EMBL/GenBank/DDBJ whole genome shotgun (WGS) entry which is preliminary data.</text>
</comment>
<dbReference type="Pfam" id="PF25882">
    <property type="entry name" value="Plasmid_parti_C"/>
    <property type="match status" value="1"/>
</dbReference>
<proteinExistence type="predicted"/>
<accession>A0AB34Z4H7</accession>
<evidence type="ECO:0000313" key="2">
    <source>
        <dbReference type="EMBL" id="MBB5141629.1"/>
    </source>
</evidence>
<protein>
    <recommendedName>
        <fullName evidence="1">Plasmid partition protein putative C-terminal domain-containing protein</fullName>
    </recommendedName>
</protein>
<dbReference type="Proteomes" id="UP000529652">
    <property type="component" value="Unassembled WGS sequence"/>
</dbReference>
<organism evidence="2 3">
    <name type="scientific">Borreliella afzelii</name>
    <name type="common">Borrelia afzelii</name>
    <dbReference type="NCBI Taxonomy" id="29518"/>
    <lineage>
        <taxon>Bacteria</taxon>
        <taxon>Pseudomonadati</taxon>
        <taxon>Spirochaetota</taxon>
        <taxon>Spirochaetia</taxon>
        <taxon>Spirochaetales</taxon>
        <taxon>Borreliaceae</taxon>
        <taxon>Borreliella</taxon>
    </lineage>
</organism>
<reference evidence="2 3" key="1">
    <citation type="submission" date="2020-08" db="EMBL/GenBank/DDBJ databases">
        <title>Genomic Encyclopedia of Type Strains, Phase IV (KMG-IV): sequencing the most valuable type-strain genomes for metagenomic binning, comparative biology and taxonomic classification.</title>
        <authorList>
            <person name="Goeker M."/>
        </authorList>
    </citation>
    <scope>NUCLEOTIDE SEQUENCE [LARGE SCALE GENOMIC DNA]</scope>
    <source>
        <strain evidence="2 3">DSM 10508</strain>
    </source>
</reference>
<feature type="domain" description="Plasmid partition protein putative C-terminal" evidence="1">
    <location>
        <begin position="30"/>
        <end position="79"/>
    </location>
</feature>
<name>A0AB34Z4H7_BORAF</name>